<evidence type="ECO:0000256" key="2">
    <source>
        <dbReference type="ARBA" id="ARBA00022490"/>
    </source>
</evidence>
<evidence type="ECO:0000256" key="1">
    <source>
        <dbReference type="ARBA" id="ARBA00004496"/>
    </source>
</evidence>
<comment type="caution">
    <text evidence="8">The sequence shown here is derived from an EMBL/GenBank/DDBJ whole genome shotgun (WGS) entry which is preliminary data.</text>
</comment>
<dbReference type="InterPro" id="IPR007793">
    <property type="entry name" value="DivIVA_fam"/>
</dbReference>
<dbReference type="RefSeq" id="WP_090561685.1">
    <property type="nucleotide sequence ID" value="NZ_CP189791.1"/>
</dbReference>
<evidence type="ECO:0000256" key="5">
    <source>
        <dbReference type="ARBA" id="ARBA00023054"/>
    </source>
</evidence>
<name>A0A9X3R8Z8_9BACI</name>
<organism evidence="8 9">
    <name type="scientific">Psychrobacillus psychrodurans</name>
    <dbReference type="NCBI Taxonomy" id="126157"/>
    <lineage>
        <taxon>Bacteria</taxon>
        <taxon>Bacillati</taxon>
        <taxon>Bacillota</taxon>
        <taxon>Bacilli</taxon>
        <taxon>Bacillales</taxon>
        <taxon>Bacillaceae</taxon>
        <taxon>Psychrobacillus</taxon>
    </lineage>
</organism>
<dbReference type="NCBIfam" id="NF010725">
    <property type="entry name" value="PRK14127.1"/>
    <property type="match status" value="1"/>
</dbReference>
<dbReference type="InterPro" id="IPR011229">
    <property type="entry name" value="Cell_cycle_GpsB"/>
</dbReference>
<evidence type="ECO:0000256" key="6">
    <source>
        <dbReference type="ARBA" id="ARBA00023306"/>
    </source>
</evidence>
<dbReference type="Pfam" id="PF05103">
    <property type="entry name" value="DivIVA"/>
    <property type="match status" value="1"/>
</dbReference>
<keyword evidence="6" id="KW-0131">Cell cycle</keyword>
<keyword evidence="2" id="KW-0963">Cytoplasm</keyword>
<dbReference type="PANTHER" id="PTHR35794">
    <property type="entry name" value="CELL DIVISION PROTEIN DIVIVA"/>
    <property type="match status" value="1"/>
</dbReference>
<accession>A0A9X3R8Z8</accession>
<dbReference type="InterPro" id="IPR019933">
    <property type="entry name" value="DivIVA_domain"/>
</dbReference>
<dbReference type="EMBL" id="JAMKBI010000002">
    <property type="protein sequence ID" value="MCZ8532351.1"/>
    <property type="molecule type" value="Genomic_DNA"/>
</dbReference>
<comment type="subcellular location">
    <subcellularLocation>
        <location evidence="1">Cytoplasm</location>
    </subcellularLocation>
</comment>
<dbReference type="NCBIfam" id="TIGR03544">
    <property type="entry name" value="DivI1A_domain"/>
    <property type="match status" value="1"/>
</dbReference>
<protein>
    <submittedName>
        <fullName evidence="8">Cell division regulator GpsB</fullName>
    </submittedName>
</protein>
<keyword evidence="3 8" id="KW-0132">Cell division</keyword>
<evidence type="ECO:0000313" key="8">
    <source>
        <dbReference type="EMBL" id="MCZ8532351.1"/>
    </source>
</evidence>
<dbReference type="Gene3D" id="6.10.250.660">
    <property type="match status" value="1"/>
</dbReference>
<dbReference type="Proteomes" id="UP001152172">
    <property type="component" value="Unassembled WGS sequence"/>
</dbReference>
<evidence type="ECO:0000256" key="4">
    <source>
        <dbReference type="ARBA" id="ARBA00022960"/>
    </source>
</evidence>
<dbReference type="GO" id="GO:0051301">
    <property type="term" value="P:cell division"/>
    <property type="evidence" value="ECO:0007669"/>
    <property type="project" value="UniProtKB-KW"/>
</dbReference>
<dbReference type="AlphaFoldDB" id="A0A9X3R8Z8"/>
<evidence type="ECO:0000313" key="9">
    <source>
        <dbReference type="Proteomes" id="UP001152172"/>
    </source>
</evidence>
<evidence type="ECO:0000256" key="3">
    <source>
        <dbReference type="ARBA" id="ARBA00022618"/>
    </source>
</evidence>
<dbReference type="GO" id="GO:0005737">
    <property type="term" value="C:cytoplasm"/>
    <property type="evidence" value="ECO:0007669"/>
    <property type="project" value="UniProtKB-SubCell"/>
</dbReference>
<keyword evidence="9" id="KW-1185">Reference proteome</keyword>
<evidence type="ECO:0000256" key="7">
    <source>
        <dbReference type="SAM" id="Coils"/>
    </source>
</evidence>
<dbReference type="PIRSF" id="PIRSF029938">
    <property type="entry name" value="UCP029938"/>
    <property type="match status" value="1"/>
</dbReference>
<dbReference type="OrthoDB" id="389699at2"/>
<keyword evidence="5 7" id="KW-0175">Coiled coil</keyword>
<proteinExistence type="predicted"/>
<sequence>MEFKLKASDILEKEFKTGLRGYNQEEVDVFLDDIIQDYEAFEKRLAQLQLENKKLTEQLEELPKRTQAAAPPQTGATNFDILKRLSHLEKHVFGSKLYE</sequence>
<dbReference type="GO" id="GO:0008360">
    <property type="term" value="P:regulation of cell shape"/>
    <property type="evidence" value="ECO:0007669"/>
    <property type="project" value="UniProtKB-KW"/>
</dbReference>
<gene>
    <name evidence="8" type="primary">gpsB</name>
    <name evidence="8" type="ORF">M9R61_03175</name>
</gene>
<dbReference type="PANTHER" id="PTHR35794:SF1">
    <property type="entry name" value="CELL CYCLE PROTEIN GPSB"/>
    <property type="match status" value="1"/>
</dbReference>
<keyword evidence="4" id="KW-0133">Cell shape</keyword>
<reference evidence="8" key="1">
    <citation type="submission" date="2022-05" db="EMBL/GenBank/DDBJ databases">
        <authorList>
            <person name="Colautti A."/>
            <person name="Iacumin L."/>
        </authorList>
    </citation>
    <scope>NUCLEOTIDE SEQUENCE</scope>
    <source>
        <strain evidence="8">DSM 30747</strain>
    </source>
</reference>
<feature type="coiled-coil region" evidence="7">
    <location>
        <begin position="31"/>
        <end position="65"/>
    </location>
</feature>